<feature type="signal peptide" evidence="1">
    <location>
        <begin position="1"/>
        <end position="22"/>
    </location>
</feature>
<dbReference type="EMBL" id="JACXVP010000008">
    <property type="protein sequence ID" value="KAG5592323.1"/>
    <property type="molecule type" value="Genomic_DNA"/>
</dbReference>
<gene>
    <name evidence="2" type="ORF">H5410_042837</name>
</gene>
<proteinExistence type="predicted"/>
<reference evidence="2 3" key="1">
    <citation type="submission" date="2020-09" db="EMBL/GenBank/DDBJ databases">
        <title>De no assembly of potato wild relative species, Solanum commersonii.</title>
        <authorList>
            <person name="Cho K."/>
        </authorList>
    </citation>
    <scope>NUCLEOTIDE SEQUENCE [LARGE SCALE GENOMIC DNA]</scope>
    <source>
        <strain evidence="2">LZ3.2</strain>
        <tissue evidence="2">Leaf</tissue>
    </source>
</reference>
<dbReference type="Proteomes" id="UP000824120">
    <property type="component" value="Chromosome 8"/>
</dbReference>
<evidence type="ECO:0000313" key="3">
    <source>
        <dbReference type="Proteomes" id="UP000824120"/>
    </source>
</evidence>
<accession>A0A9J5XVH0</accession>
<protein>
    <submittedName>
        <fullName evidence="2">Uncharacterized protein</fullName>
    </submittedName>
</protein>
<evidence type="ECO:0000313" key="2">
    <source>
        <dbReference type="EMBL" id="KAG5592323.1"/>
    </source>
</evidence>
<sequence length="90" mass="10152">MNMLSFKLTLLFTFLLLSKGYAPSVTPCQTTVNCNIKCRDNETPICANNTCFCQRCNLFPPLDFLSSDDEDQSFVNQKCTVNPQDPSCKK</sequence>
<keyword evidence="3" id="KW-1185">Reference proteome</keyword>
<dbReference type="OrthoDB" id="10323705at2759"/>
<keyword evidence="1" id="KW-0732">Signal</keyword>
<dbReference type="AlphaFoldDB" id="A0A9J5XVH0"/>
<name>A0A9J5XVH0_SOLCO</name>
<feature type="chain" id="PRO_5039912069" evidence="1">
    <location>
        <begin position="23"/>
        <end position="90"/>
    </location>
</feature>
<evidence type="ECO:0000256" key="1">
    <source>
        <dbReference type="SAM" id="SignalP"/>
    </source>
</evidence>
<organism evidence="2 3">
    <name type="scientific">Solanum commersonii</name>
    <name type="common">Commerson's wild potato</name>
    <name type="synonym">Commerson's nightshade</name>
    <dbReference type="NCBI Taxonomy" id="4109"/>
    <lineage>
        <taxon>Eukaryota</taxon>
        <taxon>Viridiplantae</taxon>
        <taxon>Streptophyta</taxon>
        <taxon>Embryophyta</taxon>
        <taxon>Tracheophyta</taxon>
        <taxon>Spermatophyta</taxon>
        <taxon>Magnoliopsida</taxon>
        <taxon>eudicotyledons</taxon>
        <taxon>Gunneridae</taxon>
        <taxon>Pentapetalae</taxon>
        <taxon>asterids</taxon>
        <taxon>lamiids</taxon>
        <taxon>Solanales</taxon>
        <taxon>Solanaceae</taxon>
        <taxon>Solanoideae</taxon>
        <taxon>Solaneae</taxon>
        <taxon>Solanum</taxon>
    </lineage>
</organism>
<comment type="caution">
    <text evidence="2">The sequence shown here is derived from an EMBL/GenBank/DDBJ whole genome shotgun (WGS) entry which is preliminary data.</text>
</comment>